<keyword evidence="1" id="KW-0812">Transmembrane</keyword>
<feature type="transmembrane region" description="Helical" evidence="1">
    <location>
        <begin position="12"/>
        <end position="35"/>
    </location>
</feature>
<dbReference type="Proteomes" id="UP000450676">
    <property type="component" value="Unassembled WGS sequence"/>
</dbReference>
<accession>A0A7X4KNI7</accession>
<evidence type="ECO:0000256" key="1">
    <source>
        <dbReference type="SAM" id="Phobius"/>
    </source>
</evidence>
<reference evidence="2 3" key="1">
    <citation type="submission" date="2019-12" db="EMBL/GenBank/DDBJ databases">
        <title>Novel species isolated from a subtropical stream in China.</title>
        <authorList>
            <person name="Lu H."/>
        </authorList>
    </citation>
    <scope>NUCLEOTIDE SEQUENCE [LARGE SCALE GENOMIC DNA]</scope>
    <source>
        <strain evidence="2 3">FT127W</strain>
    </source>
</reference>
<name>A0A7X4KNI7_9BURK</name>
<gene>
    <name evidence="2" type="ORF">GTP77_18335</name>
</gene>
<comment type="caution">
    <text evidence="2">The sequence shown here is derived from an EMBL/GenBank/DDBJ whole genome shotgun (WGS) entry which is preliminary data.</text>
</comment>
<proteinExistence type="predicted"/>
<feature type="transmembrane region" description="Helical" evidence="1">
    <location>
        <begin position="316"/>
        <end position="333"/>
    </location>
</feature>
<dbReference type="AlphaFoldDB" id="A0A7X4KNI7"/>
<keyword evidence="3" id="KW-1185">Reference proteome</keyword>
<sequence length="362" mass="39601">MLSTLKLTWQKLAWSSCLSLLLHFAFFWMVAAASFSGYIGKWGMRDNTARFSLEAMLDASADRPFVYRQLLPMLANGAARLVPERIQARVAEKLNPAKVYTKTSAAANPALGFRYVVVYYLSFLSLLGSVLLLHCIALDAGVGRLAALIAPAVLSLGFPYLQTIGGYFYDTAELLFFSLAYLLVSRRRIAWFFAILAPATLNKESFFFYIITLLPLLLAAYPRRKALAIAAAALLVSGLVNAAVKLHYAGAGGAPVELHLGDNLAAYLSLRTYSQMELTYGIMGPRQAFVPTLLLIATVFARGWRASPREVRQHMLLAAAVNLPLFVLFAAVAELRNLSLMFVGFAIVIGKALEAEPAKPLP</sequence>
<feature type="transmembrane region" description="Helical" evidence="1">
    <location>
        <begin position="288"/>
        <end position="304"/>
    </location>
</feature>
<keyword evidence="1" id="KW-0472">Membrane</keyword>
<evidence type="ECO:0000313" key="3">
    <source>
        <dbReference type="Proteomes" id="UP000450676"/>
    </source>
</evidence>
<feature type="transmembrane region" description="Helical" evidence="1">
    <location>
        <begin position="145"/>
        <end position="169"/>
    </location>
</feature>
<keyword evidence="1" id="KW-1133">Transmembrane helix</keyword>
<evidence type="ECO:0000313" key="2">
    <source>
        <dbReference type="EMBL" id="MYN09283.1"/>
    </source>
</evidence>
<organism evidence="2 3">
    <name type="scientific">Pseudoduganella aquatica</name>
    <dbReference type="NCBI Taxonomy" id="2660641"/>
    <lineage>
        <taxon>Bacteria</taxon>
        <taxon>Pseudomonadati</taxon>
        <taxon>Pseudomonadota</taxon>
        <taxon>Betaproteobacteria</taxon>
        <taxon>Burkholderiales</taxon>
        <taxon>Oxalobacteraceae</taxon>
        <taxon>Telluria group</taxon>
        <taxon>Pseudoduganella</taxon>
    </lineage>
</organism>
<dbReference type="RefSeq" id="WP_161073586.1">
    <property type="nucleotide sequence ID" value="NZ_WWCU01000021.1"/>
</dbReference>
<feature type="transmembrane region" description="Helical" evidence="1">
    <location>
        <begin position="226"/>
        <end position="244"/>
    </location>
</feature>
<dbReference type="EMBL" id="WWCU01000021">
    <property type="protein sequence ID" value="MYN09283.1"/>
    <property type="molecule type" value="Genomic_DNA"/>
</dbReference>
<feature type="transmembrane region" description="Helical" evidence="1">
    <location>
        <begin position="117"/>
        <end position="138"/>
    </location>
</feature>
<protein>
    <submittedName>
        <fullName evidence="2">Uncharacterized protein</fullName>
    </submittedName>
</protein>